<sequence>MEGREHRSREHRNYQQKDQKTSTARETRVTLPYTRHRRVITASSPRHRRSEKSPPVSLTDVSPQSPETKSHHSSLENQITLPRRAFLDQSRSHPEEHQHTHHASAYRSTFIGDQSGGSTNRRKHQPPTIDPTTPTIMQEESSEFRKERQRDRGEQSRRSNGAEKQPGF</sequence>
<dbReference type="EMBL" id="QGKV02001507">
    <property type="protein sequence ID" value="KAF3530134.1"/>
    <property type="molecule type" value="Genomic_DNA"/>
</dbReference>
<feature type="region of interest" description="Disordered" evidence="1">
    <location>
        <begin position="1"/>
        <end position="168"/>
    </location>
</feature>
<proteinExistence type="predicted"/>
<dbReference type="Proteomes" id="UP000266723">
    <property type="component" value="Unassembled WGS sequence"/>
</dbReference>
<feature type="compositionally biased region" description="Basic and acidic residues" evidence="1">
    <location>
        <begin position="142"/>
        <end position="161"/>
    </location>
</feature>
<organism evidence="2 3">
    <name type="scientific">Brassica cretica</name>
    <name type="common">Mustard</name>
    <dbReference type="NCBI Taxonomy" id="69181"/>
    <lineage>
        <taxon>Eukaryota</taxon>
        <taxon>Viridiplantae</taxon>
        <taxon>Streptophyta</taxon>
        <taxon>Embryophyta</taxon>
        <taxon>Tracheophyta</taxon>
        <taxon>Spermatophyta</taxon>
        <taxon>Magnoliopsida</taxon>
        <taxon>eudicotyledons</taxon>
        <taxon>Gunneridae</taxon>
        <taxon>Pentapetalae</taxon>
        <taxon>rosids</taxon>
        <taxon>malvids</taxon>
        <taxon>Brassicales</taxon>
        <taxon>Brassicaceae</taxon>
        <taxon>Brassiceae</taxon>
        <taxon>Brassica</taxon>
    </lineage>
</organism>
<name>A0ABQ7BD38_BRACR</name>
<gene>
    <name evidence="2" type="ORF">DY000_02036645</name>
</gene>
<keyword evidence="3" id="KW-1185">Reference proteome</keyword>
<feature type="compositionally biased region" description="Basic residues" evidence="1">
    <location>
        <begin position="34"/>
        <end position="50"/>
    </location>
</feature>
<evidence type="ECO:0008006" key="4">
    <source>
        <dbReference type="Google" id="ProtNLM"/>
    </source>
</evidence>
<protein>
    <recommendedName>
        <fullName evidence="4">DUF4005 domain-containing protein</fullName>
    </recommendedName>
</protein>
<evidence type="ECO:0000313" key="3">
    <source>
        <dbReference type="Proteomes" id="UP000266723"/>
    </source>
</evidence>
<feature type="compositionally biased region" description="Basic and acidic residues" evidence="1">
    <location>
        <begin position="1"/>
        <end position="28"/>
    </location>
</feature>
<accession>A0ABQ7BD38</accession>
<feature type="compositionally biased region" description="Low complexity" evidence="1">
    <location>
        <begin position="126"/>
        <end position="136"/>
    </location>
</feature>
<evidence type="ECO:0000313" key="2">
    <source>
        <dbReference type="EMBL" id="KAF3530134.1"/>
    </source>
</evidence>
<comment type="caution">
    <text evidence="2">The sequence shown here is derived from an EMBL/GenBank/DDBJ whole genome shotgun (WGS) entry which is preliminary data.</text>
</comment>
<reference evidence="2 3" key="1">
    <citation type="journal article" date="2020" name="BMC Genomics">
        <title>Intraspecific diversification of the crop wild relative Brassica cretica Lam. using demographic model selection.</title>
        <authorList>
            <person name="Kioukis A."/>
            <person name="Michalopoulou V.A."/>
            <person name="Briers L."/>
            <person name="Pirintsos S."/>
            <person name="Studholme D.J."/>
            <person name="Pavlidis P."/>
            <person name="Sarris P.F."/>
        </authorList>
    </citation>
    <scope>NUCLEOTIDE SEQUENCE [LARGE SCALE GENOMIC DNA]</scope>
    <source>
        <strain evidence="3">cv. PFS-1207/04</strain>
    </source>
</reference>
<evidence type="ECO:0000256" key="1">
    <source>
        <dbReference type="SAM" id="MobiDB-lite"/>
    </source>
</evidence>